<dbReference type="HOGENOM" id="CLU_1007628_0_0_6"/>
<keyword evidence="1" id="KW-0175">Coiled coil</keyword>
<sequence>MSTSAELTAQIGAAVEELNNAKNRFEAIRADTDQKVRDLTGEVSAVINSFLNLNIYVSVGGSDSNTGSVSSPLATIAKAISIIPEGAVARIYLISAAEGSANNVYDVVNNHDLGSRHVLIAPRGGSNVTLRFMNGGLFNTRSGGSIKIGNPNTLTIEVHASRQHDSLVNQYGGDVSFGGFYGTPLVNNSPHLKTLCKVNFHVGDNAFGSTFGRCSFMRFDLSQSTETDFVLCDVVLGGMIFISLYSVTLAGDMAIYNPARRALSIDNANTGLILTY</sequence>
<protein>
    <submittedName>
        <fullName evidence="2">Uncharacterized protein</fullName>
    </submittedName>
</protein>
<dbReference type="KEGG" id="mmw:Mmwyl1_0569"/>
<reference evidence="2" key="1">
    <citation type="submission" date="2007-06" db="EMBL/GenBank/DDBJ databases">
        <title>Complete sequence of Marinomonas sp. MWYL1.</title>
        <authorList>
            <consortium name="US DOE Joint Genome Institute"/>
            <person name="Copeland A."/>
            <person name="Lucas S."/>
            <person name="Lapidus A."/>
            <person name="Barry K."/>
            <person name="Glavina del Rio T."/>
            <person name="Dalin E."/>
            <person name="Tice H."/>
            <person name="Pitluck S."/>
            <person name="Kiss H."/>
            <person name="Brettin T."/>
            <person name="Bruce D."/>
            <person name="Detter J.C."/>
            <person name="Han C."/>
            <person name="Schmutz J."/>
            <person name="Larimer F."/>
            <person name="Land M."/>
            <person name="Hauser L."/>
            <person name="Kyrpides N."/>
            <person name="Kim E."/>
            <person name="Johnston A.W.B."/>
            <person name="Todd J.D."/>
            <person name="Rogers R."/>
            <person name="Wexler M."/>
            <person name="Bond P.L."/>
            <person name="Li Y."/>
            <person name="Richardson P."/>
        </authorList>
    </citation>
    <scope>NUCLEOTIDE SEQUENCE [LARGE SCALE GENOMIC DNA]</scope>
    <source>
        <strain evidence="2">MWYL1</strain>
    </source>
</reference>
<dbReference type="AlphaFoldDB" id="A6VSS5"/>
<proteinExistence type="predicted"/>
<dbReference type="InterPro" id="IPR012334">
    <property type="entry name" value="Pectin_lyas_fold"/>
</dbReference>
<dbReference type="Gene3D" id="2.160.20.10">
    <property type="entry name" value="Single-stranded right-handed beta-helix, Pectin lyase-like"/>
    <property type="match status" value="1"/>
</dbReference>
<evidence type="ECO:0000313" key="2">
    <source>
        <dbReference type="EMBL" id="ABR69504.1"/>
    </source>
</evidence>
<evidence type="ECO:0000256" key="1">
    <source>
        <dbReference type="SAM" id="Coils"/>
    </source>
</evidence>
<feature type="coiled-coil region" evidence="1">
    <location>
        <begin position="4"/>
        <end position="35"/>
    </location>
</feature>
<name>A6VSS5_MARMS</name>
<accession>A6VSS5</accession>
<dbReference type="EMBL" id="CP000749">
    <property type="protein sequence ID" value="ABR69504.1"/>
    <property type="molecule type" value="Genomic_DNA"/>
</dbReference>
<organism evidence="2">
    <name type="scientific">Marinomonas sp. (strain MWYL1)</name>
    <dbReference type="NCBI Taxonomy" id="400668"/>
    <lineage>
        <taxon>Bacteria</taxon>
        <taxon>Pseudomonadati</taxon>
        <taxon>Pseudomonadota</taxon>
        <taxon>Gammaproteobacteria</taxon>
        <taxon>Oceanospirillales</taxon>
        <taxon>Oceanospirillaceae</taxon>
        <taxon>Marinomonas</taxon>
    </lineage>
</organism>
<dbReference type="STRING" id="400668.Mmwyl1_0569"/>
<gene>
    <name evidence="2" type="ordered locus">Mmwyl1_0569</name>
</gene>